<sequence>MRALELYRANAQISGVAHAAVHYFEVMLRNALDRELRTWNQSVHGTPEWAFEPGRLLASVIPADRLRRAGLDAARAVRGRRRPTHDDVIAQITFGVWRNLLPSKRHRWKQALWDEALQHAFANRQGVRVDQIARSVAIVSDFRNRIAHHEPVFALDLRGKRKAMRDVLNSISPTARRWFVEHEPLSPALDDFYADWPEFARTN</sequence>
<protein>
    <recommendedName>
        <fullName evidence="3">Abi-like protein</fullName>
    </recommendedName>
</protein>
<evidence type="ECO:0008006" key="3">
    <source>
        <dbReference type="Google" id="ProtNLM"/>
    </source>
</evidence>
<comment type="caution">
    <text evidence="1">The sequence shown here is derived from an EMBL/GenBank/DDBJ whole genome shotgun (WGS) entry which is preliminary data.</text>
</comment>
<reference evidence="1" key="1">
    <citation type="submission" date="2023-03" db="EMBL/GenBank/DDBJ databases">
        <title>MT1 and MT2 Draft Genomes of Novel Species.</title>
        <authorList>
            <person name="Venkateswaran K."/>
        </authorList>
    </citation>
    <scope>NUCLEOTIDE SEQUENCE</scope>
    <source>
        <strain evidence="1">F6_8S_P_1A</strain>
    </source>
</reference>
<name>A0ABT8IT58_9MICO</name>
<dbReference type="Proteomes" id="UP001174210">
    <property type="component" value="Unassembled WGS sequence"/>
</dbReference>
<dbReference type="EMBL" id="JAROCB010000001">
    <property type="protein sequence ID" value="MDN4595942.1"/>
    <property type="molecule type" value="Genomic_DNA"/>
</dbReference>
<accession>A0ABT8IT58</accession>
<organism evidence="1 2">
    <name type="scientific">Leifsonia virtsii</name>
    <dbReference type="NCBI Taxonomy" id="3035915"/>
    <lineage>
        <taxon>Bacteria</taxon>
        <taxon>Bacillati</taxon>
        <taxon>Actinomycetota</taxon>
        <taxon>Actinomycetes</taxon>
        <taxon>Micrococcales</taxon>
        <taxon>Microbacteriaceae</taxon>
        <taxon>Leifsonia</taxon>
    </lineage>
</organism>
<dbReference type="RefSeq" id="WP_301215552.1">
    <property type="nucleotide sequence ID" value="NZ_JAROCB010000001.1"/>
</dbReference>
<keyword evidence="2" id="KW-1185">Reference proteome</keyword>
<proteinExistence type="predicted"/>
<evidence type="ECO:0000313" key="1">
    <source>
        <dbReference type="EMBL" id="MDN4595942.1"/>
    </source>
</evidence>
<gene>
    <name evidence="1" type="ORF">P5G59_02190</name>
</gene>
<evidence type="ECO:0000313" key="2">
    <source>
        <dbReference type="Proteomes" id="UP001174210"/>
    </source>
</evidence>